<dbReference type="PROSITE" id="PS50942">
    <property type="entry name" value="ENTH"/>
    <property type="match status" value="1"/>
</dbReference>
<dbReference type="InterPro" id="IPR008942">
    <property type="entry name" value="ENTH_VHS"/>
</dbReference>
<evidence type="ECO:0000256" key="8">
    <source>
        <dbReference type="ARBA" id="ARBA00023329"/>
    </source>
</evidence>
<dbReference type="CDD" id="cd16987">
    <property type="entry name" value="ANTH_N_AP180_plant"/>
    <property type="match status" value="1"/>
</dbReference>
<evidence type="ECO:0000256" key="3">
    <source>
        <dbReference type="ARBA" id="ARBA00004600"/>
    </source>
</evidence>
<dbReference type="FunFam" id="1.25.40.90:FF:000027">
    <property type="entry name" value="Putative clathrin assembly protein"/>
    <property type="match status" value="1"/>
</dbReference>
<evidence type="ECO:0000256" key="6">
    <source>
        <dbReference type="ARBA" id="ARBA00023136"/>
    </source>
</evidence>
<evidence type="ECO:0000256" key="7">
    <source>
        <dbReference type="ARBA" id="ARBA00023176"/>
    </source>
</evidence>
<name>A0A438HXM3_VITVI</name>
<protein>
    <submittedName>
        <fullName evidence="10">Putative clathrin assembly protein</fullName>
    </submittedName>
</protein>
<dbReference type="GO" id="GO:0005794">
    <property type="term" value="C:Golgi apparatus"/>
    <property type="evidence" value="ECO:0007669"/>
    <property type="project" value="UniProtKB-SubCell"/>
</dbReference>
<dbReference type="GO" id="GO:0030136">
    <property type="term" value="C:clathrin-coated vesicle"/>
    <property type="evidence" value="ECO:0007669"/>
    <property type="project" value="UniProtKB-SubCell"/>
</dbReference>
<comment type="subcellular location">
    <subcellularLocation>
        <location evidence="1">Cytoplasmic vesicle</location>
        <location evidence="1">Clathrin-coated vesicle</location>
    </subcellularLocation>
    <subcellularLocation>
        <location evidence="2">Golgi apparatus</location>
    </subcellularLocation>
    <subcellularLocation>
        <location evidence="3">Membrane</location>
        <location evidence="3">Clathrin-coated pit</location>
    </subcellularLocation>
</comment>
<dbReference type="GO" id="GO:0048268">
    <property type="term" value="P:clathrin coat assembly"/>
    <property type="evidence" value="ECO:0007669"/>
    <property type="project" value="InterPro"/>
</dbReference>
<dbReference type="InterPro" id="IPR013809">
    <property type="entry name" value="ENTH"/>
</dbReference>
<feature type="domain" description="ENTH" evidence="9">
    <location>
        <begin position="25"/>
        <end position="156"/>
    </location>
</feature>
<evidence type="ECO:0000256" key="5">
    <source>
        <dbReference type="ARBA" id="ARBA00023034"/>
    </source>
</evidence>
<evidence type="ECO:0000259" key="9">
    <source>
        <dbReference type="PROSITE" id="PS50942"/>
    </source>
</evidence>
<dbReference type="FunFam" id="1.20.58.150:FF:000007">
    <property type="entry name" value="Putative clathrin assembly protein"/>
    <property type="match status" value="1"/>
</dbReference>
<dbReference type="PANTHER" id="PTHR22951:SF19">
    <property type="entry name" value="OS08G0467300 PROTEIN"/>
    <property type="match status" value="1"/>
</dbReference>
<keyword evidence="7" id="KW-0168">Coated pit</keyword>
<dbReference type="GO" id="GO:0072583">
    <property type="term" value="P:clathrin-dependent endocytosis"/>
    <property type="evidence" value="ECO:0007669"/>
    <property type="project" value="InterPro"/>
</dbReference>
<reference evidence="10 11" key="1">
    <citation type="journal article" date="2018" name="PLoS Genet.">
        <title>Population sequencing reveals clonal diversity and ancestral inbreeding in the grapevine cultivar Chardonnay.</title>
        <authorList>
            <person name="Roach M.J."/>
            <person name="Johnson D.L."/>
            <person name="Bohlmann J."/>
            <person name="van Vuuren H.J."/>
            <person name="Jones S.J."/>
            <person name="Pretorius I.S."/>
            <person name="Schmidt S.A."/>
            <person name="Borneman A.R."/>
        </authorList>
    </citation>
    <scope>NUCLEOTIDE SEQUENCE [LARGE SCALE GENOMIC DNA]</scope>
    <source>
        <strain evidence="11">cv. Chardonnay</strain>
        <tissue evidence="10">Leaf</tissue>
    </source>
</reference>
<gene>
    <name evidence="10" type="primary">VvCHDp000175_1</name>
    <name evidence="10" type="ORF">CK203_032567</name>
</gene>
<dbReference type="Proteomes" id="UP000288805">
    <property type="component" value="Unassembled WGS sequence"/>
</dbReference>
<comment type="caution">
    <text evidence="10">The sequence shown here is derived from an EMBL/GenBank/DDBJ whole genome shotgun (WGS) entry which is preliminary data.</text>
</comment>
<dbReference type="SUPFAM" id="SSF89009">
    <property type="entry name" value="GAT-like domain"/>
    <property type="match status" value="1"/>
</dbReference>
<dbReference type="InterPro" id="IPR014712">
    <property type="entry name" value="ANTH_dom_sf"/>
</dbReference>
<evidence type="ECO:0000313" key="11">
    <source>
        <dbReference type="Proteomes" id="UP000288805"/>
    </source>
</evidence>
<sequence>MKLWNRASGNLKDRNSIWMASISRRSPNRNPDLEAAIIRATSHDETYVDYRNAQRVFAWVKTSPAYLKPLIWALSKRMEKTRSWVVALKGLMLMHGVFCCKIPIMEKIGRLPFDLSNFSDGHSHLCKTWGFNSFIRSYFAFLDQRAFWLDMDTKEDEEQTQKTNESMLQELIKLQQWQTLLDMLLQIKPEAAQMNVGLILEAMDCIIIEIFDIYSRICNGVARILVKIHAAGKVEANMALKVLRKATAQGDRLSLYFELCKNLGVRNASKFSKVEKIPQEDIRELEQIINGVLEDKAIVVRQKGSIEEGKGTEGSPKTVISKKWERFDEQLRGNKEGTGAPDGGKMIVAQNPSTATCNSRPHAHQPLPDLITGLFPPAQILENVQ</sequence>
<dbReference type="PANTHER" id="PTHR22951">
    <property type="entry name" value="CLATHRIN ASSEMBLY PROTEIN"/>
    <property type="match status" value="1"/>
</dbReference>
<dbReference type="AlphaFoldDB" id="A0A438HXM3"/>
<keyword evidence="8" id="KW-0968">Cytoplasmic vesicle</keyword>
<dbReference type="GO" id="GO:0005545">
    <property type="term" value="F:1-phosphatidylinositol binding"/>
    <property type="evidence" value="ECO:0007669"/>
    <property type="project" value="InterPro"/>
</dbReference>
<evidence type="ECO:0000256" key="4">
    <source>
        <dbReference type="ARBA" id="ARBA00022583"/>
    </source>
</evidence>
<dbReference type="Gene3D" id="1.25.40.90">
    <property type="match status" value="1"/>
</dbReference>
<dbReference type="GO" id="GO:0030276">
    <property type="term" value="F:clathrin binding"/>
    <property type="evidence" value="ECO:0007669"/>
    <property type="project" value="InterPro"/>
</dbReference>
<evidence type="ECO:0000256" key="1">
    <source>
        <dbReference type="ARBA" id="ARBA00004132"/>
    </source>
</evidence>
<keyword evidence="5" id="KW-0333">Golgi apparatus</keyword>
<proteinExistence type="predicted"/>
<dbReference type="InterPro" id="IPR045192">
    <property type="entry name" value="AP180-like"/>
</dbReference>
<dbReference type="Pfam" id="PF07651">
    <property type="entry name" value="ANTH"/>
    <property type="match status" value="1"/>
</dbReference>
<accession>A0A438HXM3</accession>
<dbReference type="Gene3D" id="1.20.58.150">
    <property type="entry name" value="ANTH domain"/>
    <property type="match status" value="1"/>
</dbReference>
<keyword evidence="6" id="KW-0472">Membrane</keyword>
<organism evidence="10 11">
    <name type="scientific">Vitis vinifera</name>
    <name type="common">Grape</name>
    <dbReference type="NCBI Taxonomy" id="29760"/>
    <lineage>
        <taxon>Eukaryota</taxon>
        <taxon>Viridiplantae</taxon>
        <taxon>Streptophyta</taxon>
        <taxon>Embryophyta</taxon>
        <taxon>Tracheophyta</taxon>
        <taxon>Spermatophyta</taxon>
        <taxon>Magnoliopsida</taxon>
        <taxon>eudicotyledons</taxon>
        <taxon>Gunneridae</taxon>
        <taxon>Pentapetalae</taxon>
        <taxon>rosids</taxon>
        <taxon>Vitales</taxon>
        <taxon>Vitaceae</taxon>
        <taxon>Viteae</taxon>
        <taxon>Vitis</taxon>
    </lineage>
</organism>
<dbReference type="EMBL" id="QGNW01000166">
    <property type="protein sequence ID" value="RVW89214.1"/>
    <property type="molecule type" value="Genomic_DNA"/>
</dbReference>
<dbReference type="SUPFAM" id="SSF48464">
    <property type="entry name" value="ENTH/VHS domain"/>
    <property type="match status" value="1"/>
</dbReference>
<evidence type="ECO:0000313" key="10">
    <source>
        <dbReference type="EMBL" id="RVW89214.1"/>
    </source>
</evidence>
<dbReference type="GO" id="GO:0005905">
    <property type="term" value="C:clathrin-coated pit"/>
    <property type="evidence" value="ECO:0007669"/>
    <property type="project" value="UniProtKB-SubCell"/>
</dbReference>
<keyword evidence="4" id="KW-0254">Endocytosis</keyword>
<evidence type="ECO:0000256" key="2">
    <source>
        <dbReference type="ARBA" id="ARBA00004555"/>
    </source>
</evidence>
<dbReference type="InterPro" id="IPR011417">
    <property type="entry name" value="ANTH_dom"/>
</dbReference>
<dbReference type="InterPro" id="IPR048050">
    <property type="entry name" value="ANTH_N_plant"/>
</dbReference>